<feature type="repeat" description="ANK" evidence="3">
    <location>
        <begin position="59"/>
        <end position="91"/>
    </location>
</feature>
<dbReference type="Proteomes" id="UP000236546">
    <property type="component" value="Unassembled WGS sequence"/>
</dbReference>
<evidence type="ECO:0000256" key="3">
    <source>
        <dbReference type="PROSITE-ProRule" id="PRU00023"/>
    </source>
</evidence>
<dbReference type="SUPFAM" id="SSF48403">
    <property type="entry name" value="Ankyrin repeat"/>
    <property type="match status" value="2"/>
</dbReference>
<dbReference type="InterPro" id="IPR002110">
    <property type="entry name" value="Ankyrin_rpt"/>
</dbReference>
<keyword evidence="1" id="KW-0677">Repeat</keyword>
<evidence type="ECO:0000313" key="6">
    <source>
        <dbReference type="Proteomes" id="UP000236546"/>
    </source>
</evidence>
<protein>
    <submittedName>
        <fullName evidence="5">Uncharacterized protein</fullName>
    </submittedName>
</protein>
<dbReference type="PROSITE" id="PS50088">
    <property type="entry name" value="ANK_REPEAT"/>
    <property type="match status" value="3"/>
</dbReference>
<dbReference type="EMBL" id="MTYH01000115">
    <property type="protein sequence ID" value="PNP37997.1"/>
    <property type="molecule type" value="Genomic_DNA"/>
</dbReference>
<evidence type="ECO:0000256" key="4">
    <source>
        <dbReference type="SAM" id="Phobius"/>
    </source>
</evidence>
<feature type="repeat" description="ANK" evidence="3">
    <location>
        <begin position="128"/>
        <end position="163"/>
    </location>
</feature>
<dbReference type="OrthoDB" id="194358at2759"/>
<feature type="repeat" description="ANK" evidence="3">
    <location>
        <begin position="198"/>
        <end position="230"/>
    </location>
</feature>
<comment type="caution">
    <text evidence="5">The sequence shown here is derived from an EMBL/GenBank/DDBJ whole genome shotgun (WGS) entry which is preliminary data.</text>
</comment>
<dbReference type="InterPro" id="IPR036770">
    <property type="entry name" value="Ankyrin_rpt-contain_sf"/>
</dbReference>
<organism evidence="5 6">
    <name type="scientific">Trichoderma gamsii</name>
    <dbReference type="NCBI Taxonomy" id="398673"/>
    <lineage>
        <taxon>Eukaryota</taxon>
        <taxon>Fungi</taxon>
        <taxon>Dikarya</taxon>
        <taxon>Ascomycota</taxon>
        <taxon>Pezizomycotina</taxon>
        <taxon>Sordariomycetes</taxon>
        <taxon>Hypocreomycetidae</taxon>
        <taxon>Hypocreales</taxon>
        <taxon>Hypocreaceae</taxon>
        <taxon>Trichoderma</taxon>
    </lineage>
</organism>
<sequence>MRSGLEMLGLLIDHGADINGPSNAAGCVLSSAASHRKTTDLEFLLAKGANINMRGTGENGETALHVAARNGSWHNFDILLQRGADINIGGKYGTALHGLARSDDVAGAVVRMKRLVEMGADPKAQCKELGTALHVACRKREPESIQIVQFLVDSGVDVNIVAGRYGTPLQAMCAWNENIEMAELLLANNADVNLQGGEYGNALQAACSRGNMELAQLLLAHGADVNAQGGYFGNALQAACDCDWRPSMAIVRLLLESGADVNAVGGIYETALQAAAYKYQGSEYTDSKGTVRLLLEYGANVHIQGGKYGNALNAAAAAAFHNLDVLQLLLDHGADVNKVSGERGTPLHNALDTQRKRRLGRRIKLTELCIGKIRFLLENGADVNLPGGEYGLPLQSACVMGSFSSKISYYVERIDAAAKTIRLLLDYEPLTDVNAHGGIFGTALQAAAYSGLAESISLLLERGAQVACHEWCGKYGSALNAAVIKGHWDIVHLLCEAGAKPDCYSMQTPDEEWLLKVRQEDGRGAEERYRKFWELEKPIQEQTLLQRQSLLTAIHFSRLLMPFQLFISFLLAYFIRTNKRE</sequence>
<dbReference type="Pfam" id="PF13637">
    <property type="entry name" value="Ank_4"/>
    <property type="match status" value="1"/>
</dbReference>
<dbReference type="PROSITE" id="PS50297">
    <property type="entry name" value="ANK_REP_REGION"/>
    <property type="match status" value="3"/>
</dbReference>
<reference evidence="5 6" key="1">
    <citation type="submission" date="2017-02" db="EMBL/GenBank/DDBJ databases">
        <title>Genomes of Trichoderma spp. with biocontrol activity.</title>
        <authorList>
            <person name="Gardiner D."/>
            <person name="Kazan K."/>
            <person name="Vos C."/>
            <person name="Harvey P."/>
        </authorList>
    </citation>
    <scope>NUCLEOTIDE SEQUENCE [LARGE SCALE GENOMIC DNA]</scope>
    <source>
        <strain evidence="5 6">A5MH</strain>
    </source>
</reference>
<dbReference type="Pfam" id="PF12796">
    <property type="entry name" value="Ank_2"/>
    <property type="match status" value="3"/>
</dbReference>
<accession>A0A2K0SXJ5</accession>
<keyword evidence="4" id="KW-0812">Transmembrane</keyword>
<dbReference type="PANTHER" id="PTHR24123">
    <property type="entry name" value="ANKYRIN REPEAT-CONTAINING"/>
    <property type="match status" value="1"/>
</dbReference>
<dbReference type="PRINTS" id="PR01415">
    <property type="entry name" value="ANKYRIN"/>
</dbReference>
<dbReference type="Pfam" id="PF00023">
    <property type="entry name" value="Ank"/>
    <property type="match status" value="1"/>
</dbReference>
<dbReference type="Gene3D" id="1.25.40.20">
    <property type="entry name" value="Ankyrin repeat-containing domain"/>
    <property type="match status" value="4"/>
</dbReference>
<dbReference type="AlphaFoldDB" id="A0A2K0SXJ5"/>
<keyword evidence="4" id="KW-0472">Membrane</keyword>
<evidence type="ECO:0000256" key="1">
    <source>
        <dbReference type="ARBA" id="ARBA00022737"/>
    </source>
</evidence>
<evidence type="ECO:0000256" key="2">
    <source>
        <dbReference type="ARBA" id="ARBA00023043"/>
    </source>
</evidence>
<dbReference type="SMART" id="SM00248">
    <property type="entry name" value="ANK"/>
    <property type="match status" value="11"/>
</dbReference>
<proteinExistence type="predicted"/>
<keyword evidence="4" id="KW-1133">Transmembrane helix</keyword>
<keyword evidence="2 3" id="KW-0040">ANK repeat</keyword>
<name>A0A2K0SXJ5_9HYPO</name>
<evidence type="ECO:0000313" key="5">
    <source>
        <dbReference type="EMBL" id="PNP37997.1"/>
    </source>
</evidence>
<dbReference type="InterPro" id="IPR051165">
    <property type="entry name" value="Multifunctional_ANK_Repeat"/>
</dbReference>
<dbReference type="PANTHER" id="PTHR24123:SF33">
    <property type="entry name" value="PROTEIN HOS4"/>
    <property type="match status" value="1"/>
</dbReference>
<feature type="transmembrane region" description="Helical" evidence="4">
    <location>
        <begin position="556"/>
        <end position="575"/>
    </location>
</feature>
<gene>
    <name evidence="5" type="ORF">TGAMA5MH_10096</name>
</gene>